<evidence type="ECO:0000313" key="10">
    <source>
        <dbReference type="Proteomes" id="UP000295681"/>
    </source>
</evidence>
<feature type="binding site" evidence="7">
    <location>
        <position position="127"/>
    </location>
    <ligand>
        <name>S-adenosyl-L-methionine</name>
        <dbReference type="ChEBI" id="CHEBI:59789"/>
    </ligand>
</feature>
<dbReference type="InterPro" id="IPR049560">
    <property type="entry name" value="MeTrfase_RsmB-F_NOP2_cat"/>
</dbReference>
<dbReference type="Pfam" id="PF17125">
    <property type="entry name" value="Methyltr_RsmF_N"/>
    <property type="match status" value="1"/>
</dbReference>
<dbReference type="InterPro" id="IPR001678">
    <property type="entry name" value="MeTrfase_RsmB-F_NOP2_dom"/>
</dbReference>
<dbReference type="RefSeq" id="WP_010008030.1">
    <property type="nucleotide sequence ID" value="NZ_JAGYGP010000001.1"/>
</dbReference>
<dbReference type="PANTHER" id="PTHR22807:SF30">
    <property type="entry name" value="28S RRNA (CYTOSINE(4447)-C(5))-METHYLTRANSFERASE-RELATED"/>
    <property type="match status" value="1"/>
</dbReference>
<dbReference type="AlphaFoldDB" id="A0A4V3A299"/>
<feature type="binding site" evidence="7">
    <location>
        <begin position="103"/>
        <end position="109"/>
    </location>
    <ligand>
        <name>S-adenosyl-L-methionine</name>
        <dbReference type="ChEBI" id="CHEBI:59789"/>
    </ligand>
</feature>
<proteinExistence type="inferred from homology"/>
<dbReference type="Pfam" id="PF17126">
    <property type="entry name" value="RsmF_methylt_CI"/>
    <property type="match status" value="1"/>
</dbReference>
<comment type="similarity">
    <text evidence="1 7">Belongs to the class I-like SAM-binding methyltransferase superfamily. RsmB/NOP family.</text>
</comment>
<dbReference type="PRINTS" id="PR02008">
    <property type="entry name" value="RCMTFAMILY"/>
</dbReference>
<accession>A0A4V3A299</accession>
<evidence type="ECO:0000256" key="4">
    <source>
        <dbReference type="ARBA" id="ARBA00022679"/>
    </source>
</evidence>
<dbReference type="InterPro" id="IPR031341">
    <property type="entry name" value="Methyltr_RsmF_N"/>
</dbReference>
<evidence type="ECO:0000256" key="1">
    <source>
        <dbReference type="ARBA" id="ARBA00007494"/>
    </source>
</evidence>
<dbReference type="PANTHER" id="PTHR22807">
    <property type="entry name" value="NOP2 YEAST -RELATED NOL1/NOP2/FMU SUN DOMAIN-CONTAINING"/>
    <property type="match status" value="1"/>
</dbReference>
<dbReference type="Gene3D" id="3.30.70.1170">
    <property type="entry name" value="Sun protein, domain 3"/>
    <property type="match status" value="1"/>
</dbReference>
<dbReference type="Gene3D" id="3.40.50.150">
    <property type="entry name" value="Vaccinia Virus protein VP39"/>
    <property type="match status" value="1"/>
</dbReference>
<dbReference type="InterPro" id="IPR023267">
    <property type="entry name" value="RCMT"/>
</dbReference>
<dbReference type="InterPro" id="IPR029063">
    <property type="entry name" value="SAM-dependent_MTases_sf"/>
</dbReference>
<dbReference type="STRING" id="907931.GCA_000165675_00732"/>
<dbReference type="Proteomes" id="UP000295681">
    <property type="component" value="Unassembled WGS sequence"/>
</dbReference>
<dbReference type="GO" id="GO:0001510">
    <property type="term" value="P:RNA methylation"/>
    <property type="evidence" value="ECO:0007669"/>
    <property type="project" value="InterPro"/>
</dbReference>
<dbReference type="GO" id="GO:0003723">
    <property type="term" value="F:RNA binding"/>
    <property type="evidence" value="ECO:0007669"/>
    <property type="project" value="UniProtKB-UniRule"/>
</dbReference>
<keyword evidence="10" id="KW-1185">Reference proteome</keyword>
<feature type="domain" description="SAM-dependent MTase RsmB/NOP-type" evidence="8">
    <location>
        <begin position="1"/>
        <end position="309"/>
    </location>
</feature>
<keyword evidence="6 7" id="KW-0694">RNA-binding</keyword>
<name>A0A4V3A299_9LACO</name>
<dbReference type="EMBL" id="PUFI01000015">
    <property type="protein sequence ID" value="TDG67590.1"/>
    <property type="molecule type" value="Genomic_DNA"/>
</dbReference>
<dbReference type="Pfam" id="PF13636">
    <property type="entry name" value="Methyltranf_PUA"/>
    <property type="match status" value="1"/>
</dbReference>
<gene>
    <name evidence="9" type="ORF">C5L23_001389</name>
</gene>
<evidence type="ECO:0000259" key="8">
    <source>
        <dbReference type="PROSITE" id="PS51686"/>
    </source>
</evidence>
<evidence type="ECO:0000256" key="2">
    <source>
        <dbReference type="ARBA" id="ARBA00022490"/>
    </source>
</evidence>
<dbReference type="PROSITE" id="PS01153">
    <property type="entry name" value="NOL1_NOP2_SUN"/>
    <property type="match status" value="1"/>
</dbReference>
<comment type="caution">
    <text evidence="7">Lacks conserved residue(s) required for the propagation of feature annotation.</text>
</comment>
<organism evidence="9 10">
    <name type="scientific">Leuconostoc fallax</name>
    <dbReference type="NCBI Taxonomy" id="1251"/>
    <lineage>
        <taxon>Bacteria</taxon>
        <taxon>Bacillati</taxon>
        <taxon>Bacillota</taxon>
        <taxon>Bacilli</taxon>
        <taxon>Lactobacillales</taxon>
        <taxon>Lactobacillaceae</taxon>
        <taxon>Leuconostoc</taxon>
    </lineage>
</organism>
<sequence length="468" mass="52227">MTLPQSYKNKYERLLGDEATAFFASFTHSTQKAYRVNPLKNQTQLYTTPDNGQVPYGKWGHFGSVSGRSVDHTNGVVYSQEPSAQFVGEVVQPQPGEKVLDLSAAPGGKSTHLAAFMQQDGLLWTNEIFLNRAKILNENIERMGIYNSIVSSQKPEELSAKLPQFFDKILIDAPCSGEGMFRKDPDAISYWSESYPAECAQRQRDILAEAVKMLKPGGELVYSTCTFAPEEDEQMIAWLLSEYPDFSVVPIEKVNGIADGRPEWADSQYVSGISDHSQTTHMTELKGTARLWPHLLEGEGHFVAKLKLSTDTVTSDANVTTIQSSSLTAQQRDLLTAFIKDTLIDFELAEDRLILFGDHVYLAPTGAPSIKGMRILRVGLELGSFKTKRFEPAHALALALAPHQFQQYYEMNDAQWRQFVHGDVLNVEGDFKKGWVLMTMNGNGAGFGKYVNGQIKNFYPKGLRFAIK</sequence>
<keyword evidence="5 7" id="KW-0949">S-adenosyl-L-methionine</keyword>
<dbReference type="CDD" id="cd21147">
    <property type="entry name" value="RsmF_methylt_CTD1"/>
    <property type="match status" value="1"/>
</dbReference>
<dbReference type="SUPFAM" id="SSF53335">
    <property type="entry name" value="S-adenosyl-L-methionine-dependent methyltransferases"/>
    <property type="match status" value="1"/>
</dbReference>
<dbReference type="GO" id="GO:0008173">
    <property type="term" value="F:RNA methyltransferase activity"/>
    <property type="evidence" value="ECO:0007669"/>
    <property type="project" value="InterPro"/>
</dbReference>
<comment type="caution">
    <text evidence="9">The sequence shown here is derived from an EMBL/GenBank/DDBJ whole genome shotgun (WGS) entry which is preliminary data.</text>
</comment>
<evidence type="ECO:0000313" key="9">
    <source>
        <dbReference type="EMBL" id="TDG67590.1"/>
    </source>
</evidence>
<reference evidence="9 10" key="1">
    <citation type="journal article" date="2019" name="Appl. Microbiol. Biotechnol.">
        <title>Uncovering carbohydrate metabolism through a genotype-phenotype association study of 56 lactic acid bacteria genomes.</title>
        <authorList>
            <person name="Buron-Moles G."/>
            <person name="Chailyan A."/>
            <person name="Dolejs I."/>
            <person name="Forster J."/>
            <person name="Miks M.H."/>
        </authorList>
    </citation>
    <scope>NUCLEOTIDE SEQUENCE [LARGE SCALE GENOMIC DNA]</scope>
    <source>
        <strain evidence="9 10">ATCC 700006</strain>
    </source>
</reference>
<dbReference type="InterPro" id="IPR027391">
    <property type="entry name" value="Nol1_Nop2_Fmu_2"/>
</dbReference>
<evidence type="ECO:0000256" key="6">
    <source>
        <dbReference type="ARBA" id="ARBA00022884"/>
    </source>
</evidence>
<dbReference type="Gene3D" id="2.30.130.60">
    <property type="match status" value="1"/>
</dbReference>
<feature type="active site" description="Nucleophile" evidence="7">
    <location>
        <position position="225"/>
    </location>
</feature>
<dbReference type="InterPro" id="IPR018314">
    <property type="entry name" value="RsmB/NOL1/NOP2-like_CS"/>
</dbReference>
<keyword evidence="3 7" id="KW-0489">Methyltransferase</keyword>
<dbReference type="Pfam" id="PF01189">
    <property type="entry name" value="Methyltr_RsmB-F"/>
    <property type="match status" value="1"/>
</dbReference>
<keyword evidence="2" id="KW-0963">Cytoplasm</keyword>
<dbReference type="InterPro" id="IPR031340">
    <property type="entry name" value="RsmF_methylt_CI"/>
</dbReference>
<evidence type="ECO:0000256" key="3">
    <source>
        <dbReference type="ARBA" id="ARBA00022603"/>
    </source>
</evidence>
<protein>
    <recommendedName>
        <fullName evidence="8">SAM-dependent MTase RsmB/NOP-type domain-containing protein</fullName>
    </recommendedName>
</protein>
<keyword evidence="4 7" id="KW-0808">Transferase</keyword>
<dbReference type="CDD" id="cd02440">
    <property type="entry name" value="AdoMet_MTases"/>
    <property type="match status" value="1"/>
</dbReference>
<evidence type="ECO:0000256" key="5">
    <source>
        <dbReference type="ARBA" id="ARBA00022691"/>
    </source>
</evidence>
<dbReference type="PROSITE" id="PS51686">
    <property type="entry name" value="SAM_MT_RSMB_NOP"/>
    <property type="match status" value="1"/>
</dbReference>
<feature type="binding site" evidence="7">
    <location>
        <position position="172"/>
    </location>
    <ligand>
        <name>S-adenosyl-L-methionine</name>
        <dbReference type="ChEBI" id="CHEBI:59789"/>
    </ligand>
</feature>
<evidence type="ECO:0000256" key="7">
    <source>
        <dbReference type="PROSITE-ProRule" id="PRU01023"/>
    </source>
</evidence>